<reference evidence="1" key="2">
    <citation type="journal article" date="2021" name="Microbiol. Resour. Announc.">
        <title>Complete Genome Sequence of Polycladomyces abyssicola JIR-001T, Isolated from Hemipelagic Sediment in Deep Seawater.</title>
        <authorList>
            <person name="Tsubouchi T."/>
            <person name="Kaneko Y."/>
        </authorList>
    </citation>
    <scope>NUCLEOTIDE SEQUENCE</scope>
    <source>
        <strain evidence="1">JIR-001</strain>
    </source>
</reference>
<accession>A0A8D5UF64</accession>
<keyword evidence="2" id="KW-1185">Reference proteome</keyword>
<gene>
    <name evidence="1" type="ORF">JIR001_11490</name>
</gene>
<dbReference type="Proteomes" id="UP000677436">
    <property type="component" value="Chromosome"/>
</dbReference>
<dbReference type="EMBL" id="AP024601">
    <property type="protein sequence ID" value="BCU81366.1"/>
    <property type="molecule type" value="Genomic_DNA"/>
</dbReference>
<dbReference type="RefSeq" id="WP_212774607.1">
    <property type="nucleotide sequence ID" value="NZ_AP024601.1"/>
</dbReference>
<proteinExistence type="predicted"/>
<dbReference type="KEGG" id="pabs:JIR001_11490"/>
<reference evidence="1" key="1">
    <citation type="journal article" date="2013" name="Int. J. Syst. Evol. Microbiol.">
        <title>Polycladomyces abyssicola gen. nov., sp. nov., a thermophilic filamentous bacterium isolated from hemipelagic sediment.</title>
        <authorList>
            <person name="Tsubouchi T."/>
            <person name="Shimane Y."/>
            <person name="Mori K."/>
            <person name="Usui K."/>
            <person name="Hiraki T."/>
            <person name="Tame A."/>
            <person name="Uematsu K."/>
            <person name="Maruyama T."/>
            <person name="Hatada Y."/>
        </authorList>
    </citation>
    <scope>NUCLEOTIDE SEQUENCE</scope>
    <source>
        <strain evidence="1">JIR-001</strain>
    </source>
</reference>
<sequence length="56" mass="6657">MEDQQICYSNNNEERHNHSDNIHLYEKSLDQPTKNGIFNFIKRLSYASPSKETKNE</sequence>
<protein>
    <submittedName>
        <fullName evidence="1">Uncharacterized protein</fullName>
    </submittedName>
</protein>
<organism evidence="1 2">
    <name type="scientific">Polycladomyces abyssicola</name>
    <dbReference type="NCBI Taxonomy" id="1125966"/>
    <lineage>
        <taxon>Bacteria</taxon>
        <taxon>Bacillati</taxon>
        <taxon>Bacillota</taxon>
        <taxon>Bacilli</taxon>
        <taxon>Bacillales</taxon>
        <taxon>Thermoactinomycetaceae</taxon>
        <taxon>Polycladomyces</taxon>
    </lineage>
</organism>
<evidence type="ECO:0000313" key="2">
    <source>
        <dbReference type="Proteomes" id="UP000677436"/>
    </source>
</evidence>
<name>A0A8D5UF64_9BACL</name>
<evidence type="ECO:0000313" key="1">
    <source>
        <dbReference type="EMBL" id="BCU81366.1"/>
    </source>
</evidence>
<dbReference type="AlphaFoldDB" id="A0A8D5UF64"/>